<proteinExistence type="predicted"/>
<dbReference type="AlphaFoldDB" id="A0A0G0T8I7"/>
<name>A0A0G0T8I7_9BACT</name>
<accession>A0A0G0T8I7</accession>
<dbReference type="Gene3D" id="3.40.50.300">
    <property type="entry name" value="P-loop containing nucleotide triphosphate hydrolases"/>
    <property type="match status" value="1"/>
</dbReference>
<organism evidence="1 2">
    <name type="scientific">Candidatus Nomurabacteria bacterium GW2011_GWF2_40_12</name>
    <dbReference type="NCBI Taxonomy" id="1618776"/>
    <lineage>
        <taxon>Bacteria</taxon>
        <taxon>Candidatus Nomuraibacteriota</taxon>
    </lineage>
</organism>
<dbReference type="EMBL" id="LBYC01000004">
    <property type="protein sequence ID" value="KKR43400.1"/>
    <property type="molecule type" value="Genomic_DNA"/>
</dbReference>
<sequence>MNKIYFLIGASGAGKTTAAKVLENKRTDIYFYYPDQEQEIPSMEEMVKQYGSTSTWQQIKTIERVKDVKEKYLHTKPVLIDTQSRYDFIKEACDKNGIENYQVILFDCQDSIRNQRLHVRGQPELINEKMDGWAKFLREDCQKHGCAIVDTSNLTVEVMTNSLEKALK</sequence>
<evidence type="ECO:0000313" key="1">
    <source>
        <dbReference type="EMBL" id="KKR43400.1"/>
    </source>
</evidence>
<gene>
    <name evidence="1" type="ORF">UT78_C0004G0010</name>
</gene>
<reference evidence="1 2" key="1">
    <citation type="journal article" date="2015" name="Nature">
        <title>rRNA introns, odd ribosomes, and small enigmatic genomes across a large radiation of phyla.</title>
        <authorList>
            <person name="Brown C.T."/>
            <person name="Hug L.A."/>
            <person name="Thomas B.C."/>
            <person name="Sharon I."/>
            <person name="Castelle C.J."/>
            <person name="Singh A."/>
            <person name="Wilkins M.J."/>
            <person name="Williams K.H."/>
            <person name="Banfield J.F."/>
        </authorList>
    </citation>
    <scope>NUCLEOTIDE SEQUENCE [LARGE SCALE GENOMIC DNA]</scope>
</reference>
<dbReference type="SUPFAM" id="SSF52540">
    <property type="entry name" value="P-loop containing nucleoside triphosphate hydrolases"/>
    <property type="match status" value="1"/>
</dbReference>
<dbReference type="Proteomes" id="UP000034301">
    <property type="component" value="Unassembled WGS sequence"/>
</dbReference>
<protein>
    <submittedName>
        <fullName evidence="1">Uncharacterized protein</fullName>
    </submittedName>
</protein>
<dbReference type="InterPro" id="IPR027417">
    <property type="entry name" value="P-loop_NTPase"/>
</dbReference>
<evidence type="ECO:0000313" key="2">
    <source>
        <dbReference type="Proteomes" id="UP000034301"/>
    </source>
</evidence>
<comment type="caution">
    <text evidence="1">The sequence shown here is derived from an EMBL/GenBank/DDBJ whole genome shotgun (WGS) entry which is preliminary data.</text>
</comment>